<dbReference type="SMART" id="SM00175">
    <property type="entry name" value="RAB"/>
    <property type="match status" value="1"/>
</dbReference>
<dbReference type="Gene3D" id="3.40.50.300">
    <property type="entry name" value="P-loop containing nucleotide triphosphate hydrolases"/>
    <property type="match status" value="1"/>
</dbReference>
<evidence type="ECO:0008006" key="5">
    <source>
        <dbReference type="Google" id="ProtNLM"/>
    </source>
</evidence>
<gene>
    <name evidence="3" type="primary">Necator_chrIV.g13609</name>
    <name evidence="3" type="ORF">RB195_000318</name>
</gene>
<dbReference type="InterPro" id="IPR020849">
    <property type="entry name" value="Small_GTPase_Ras-type"/>
</dbReference>
<accession>A0ABR1D925</accession>
<sequence length="281" mass="31908">MKEYKLVVCGCGGVGKSALTVQFVQGLFVSSYDATIEDSYRKHFTVDGEECRLEILDTAGTEQFSGMRDLYVRNGHGFILVYSINDRSSLNELKEIRDTIVRLKQHANIPMVVVGNKTDLPRMIPTSAGRDLSKLFGCSFYEASAKLNENVSEIFTDCVRQISKVGSYSHTKKTLRLCKKTSPRDVSHQPSGMNAYRIRQDMWMHQTPAEDDKDDNHAKQVGLGCPSHGQRNDHIRMYQIHLSRSEKVHEERPNLRAGQEVTSAWEAYESIEDVVKKTWNT</sequence>
<name>A0ABR1D925_NECAM</name>
<dbReference type="PROSITE" id="PS51421">
    <property type="entry name" value="RAS"/>
    <property type="match status" value="1"/>
</dbReference>
<dbReference type="CDD" id="cd00876">
    <property type="entry name" value="Ras"/>
    <property type="match status" value="1"/>
</dbReference>
<keyword evidence="4" id="KW-1185">Reference proteome</keyword>
<keyword evidence="2" id="KW-0342">GTP-binding</keyword>
<dbReference type="PANTHER" id="PTHR24070">
    <property type="entry name" value="RAS, DI-RAS, AND RHEB FAMILY MEMBERS OF SMALL GTPASE SUPERFAMILY"/>
    <property type="match status" value="1"/>
</dbReference>
<dbReference type="Proteomes" id="UP001303046">
    <property type="component" value="Unassembled WGS sequence"/>
</dbReference>
<dbReference type="EMBL" id="JAVFWL010000004">
    <property type="protein sequence ID" value="KAK6746999.1"/>
    <property type="molecule type" value="Genomic_DNA"/>
</dbReference>
<protein>
    <recommendedName>
        <fullName evidence="5">Ras family protein</fullName>
    </recommendedName>
</protein>
<dbReference type="SMART" id="SM00173">
    <property type="entry name" value="RAS"/>
    <property type="match status" value="1"/>
</dbReference>
<dbReference type="NCBIfam" id="TIGR00231">
    <property type="entry name" value="small_GTP"/>
    <property type="match status" value="1"/>
</dbReference>
<keyword evidence="1" id="KW-0547">Nucleotide-binding</keyword>
<proteinExistence type="predicted"/>
<dbReference type="InterPro" id="IPR001806">
    <property type="entry name" value="Small_GTPase"/>
</dbReference>
<evidence type="ECO:0000313" key="3">
    <source>
        <dbReference type="EMBL" id="KAK6746999.1"/>
    </source>
</evidence>
<dbReference type="PROSITE" id="PS51420">
    <property type="entry name" value="RHO"/>
    <property type="match status" value="1"/>
</dbReference>
<dbReference type="SMART" id="SM00174">
    <property type="entry name" value="RHO"/>
    <property type="match status" value="1"/>
</dbReference>
<evidence type="ECO:0000256" key="1">
    <source>
        <dbReference type="ARBA" id="ARBA00022741"/>
    </source>
</evidence>
<dbReference type="PRINTS" id="PR00449">
    <property type="entry name" value="RASTRNSFRMNG"/>
</dbReference>
<dbReference type="InterPro" id="IPR027417">
    <property type="entry name" value="P-loop_NTPase"/>
</dbReference>
<comment type="caution">
    <text evidence="3">The sequence shown here is derived from an EMBL/GenBank/DDBJ whole genome shotgun (WGS) entry which is preliminary data.</text>
</comment>
<organism evidence="3 4">
    <name type="scientific">Necator americanus</name>
    <name type="common">Human hookworm</name>
    <dbReference type="NCBI Taxonomy" id="51031"/>
    <lineage>
        <taxon>Eukaryota</taxon>
        <taxon>Metazoa</taxon>
        <taxon>Ecdysozoa</taxon>
        <taxon>Nematoda</taxon>
        <taxon>Chromadorea</taxon>
        <taxon>Rhabditida</taxon>
        <taxon>Rhabditina</taxon>
        <taxon>Rhabditomorpha</taxon>
        <taxon>Strongyloidea</taxon>
        <taxon>Ancylostomatidae</taxon>
        <taxon>Bunostominae</taxon>
        <taxon>Necator</taxon>
    </lineage>
</organism>
<dbReference type="PROSITE" id="PS51419">
    <property type="entry name" value="RAB"/>
    <property type="match status" value="1"/>
</dbReference>
<dbReference type="Pfam" id="PF00071">
    <property type="entry name" value="Ras"/>
    <property type="match status" value="1"/>
</dbReference>
<evidence type="ECO:0000313" key="4">
    <source>
        <dbReference type="Proteomes" id="UP001303046"/>
    </source>
</evidence>
<evidence type="ECO:0000256" key="2">
    <source>
        <dbReference type="ARBA" id="ARBA00023134"/>
    </source>
</evidence>
<reference evidence="3 4" key="1">
    <citation type="submission" date="2023-08" db="EMBL/GenBank/DDBJ databases">
        <title>A Necator americanus chromosomal reference genome.</title>
        <authorList>
            <person name="Ilik V."/>
            <person name="Petrzelkova K.J."/>
            <person name="Pardy F."/>
            <person name="Fuh T."/>
            <person name="Niatou-Singa F.S."/>
            <person name="Gouil Q."/>
            <person name="Baker L."/>
            <person name="Ritchie M.E."/>
            <person name="Jex A.R."/>
            <person name="Gazzola D."/>
            <person name="Li H."/>
            <person name="Toshio Fujiwara R."/>
            <person name="Zhan B."/>
            <person name="Aroian R.V."/>
            <person name="Pafco B."/>
            <person name="Schwarz E.M."/>
        </authorList>
    </citation>
    <scope>NUCLEOTIDE SEQUENCE [LARGE SCALE GENOMIC DNA]</scope>
    <source>
        <strain evidence="3 4">Aroian</strain>
        <tissue evidence="3">Whole animal</tissue>
    </source>
</reference>
<dbReference type="SMART" id="SM00176">
    <property type="entry name" value="RAN"/>
    <property type="match status" value="1"/>
</dbReference>
<dbReference type="InterPro" id="IPR005225">
    <property type="entry name" value="Small_GTP-bd"/>
</dbReference>
<dbReference type="SUPFAM" id="SSF52540">
    <property type="entry name" value="P-loop containing nucleoside triphosphate hydrolases"/>
    <property type="match status" value="1"/>
</dbReference>